<gene>
    <name evidence="3" type="ORF">FOY91_13215</name>
</gene>
<dbReference type="GO" id="GO:0009103">
    <property type="term" value="P:lipopolysaccharide biosynthetic process"/>
    <property type="evidence" value="ECO:0007669"/>
    <property type="project" value="TreeGrafter"/>
</dbReference>
<keyword evidence="1" id="KW-1133">Transmembrane helix</keyword>
<dbReference type="InterPro" id="IPR050879">
    <property type="entry name" value="Acyltransferase_3"/>
</dbReference>
<feature type="transmembrane region" description="Helical" evidence="1">
    <location>
        <begin position="275"/>
        <end position="297"/>
    </location>
</feature>
<proteinExistence type="predicted"/>
<accession>A0A558R0M2</accession>
<comment type="caution">
    <text evidence="3">The sequence shown here is derived from an EMBL/GenBank/DDBJ whole genome shotgun (WGS) entry which is preliminary data.</text>
</comment>
<evidence type="ECO:0000313" key="3">
    <source>
        <dbReference type="EMBL" id="TVV72917.1"/>
    </source>
</evidence>
<feature type="domain" description="Acyltransferase 3" evidence="2">
    <location>
        <begin position="8"/>
        <end position="323"/>
    </location>
</feature>
<keyword evidence="4" id="KW-1185">Reference proteome</keyword>
<dbReference type="EMBL" id="VNIM01000054">
    <property type="protein sequence ID" value="TVV72917.1"/>
    <property type="molecule type" value="Genomic_DNA"/>
</dbReference>
<feature type="transmembrane region" description="Helical" evidence="1">
    <location>
        <begin position="309"/>
        <end position="328"/>
    </location>
</feature>
<dbReference type="GO" id="GO:0016020">
    <property type="term" value="C:membrane"/>
    <property type="evidence" value="ECO:0007669"/>
    <property type="project" value="TreeGrafter"/>
</dbReference>
<dbReference type="Proteomes" id="UP000318681">
    <property type="component" value="Unassembled WGS sequence"/>
</dbReference>
<evidence type="ECO:0000256" key="1">
    <source>
        <dbReference type="SAM" id="Phobius"/>
    </source>
</evidence>
<dbReference type="OrthoDB" id="9796461at2"/>
<dbReference type="PANTHER" id="PTHR23028:SF53">
    <property type="entry name" value="ACYL_TRANSF_3 DOMAIN-CONTAINING PROTEIN"/>
    <property type="match status" value="1"/>
</dbReference>
<name>A0A558R0M2_9SPHN</name>
<protein>
    <submittedName>
        <fullName evidence="3">Acyltransferase</fullName>
    </submittedName>
</protein>
<feature type="transmembrane region" description="Helical" evidence="1">
    <location>
        <begin position="164"/>
        <end position="187"/>
    </location>
</feature>
<dbReference type="Pfam" id="PF01757">
    <property type="entry name" value="Acyl_transf_3"/>
    <property type="match status" value="1"/>
</dbReference>
<feature type="transmembrane region" description="Helical" evidence="1">
    <location>
        <begin position="199"/>
        <end position="222"/>
    </location>
</feature>
<feature type="transmembrane region" description="Helical" evidence="1">
    <location>
        <begin position="7"/>
        <end position="25"/>
    </location>
</feature>
<keyword evidence="3" id="KW-0808">Transferase</keyword>
<reference evidence="3 4" key="1">
    <citation type="submission" date="2019-07" db="EMBL/GenBank/DDBJ databases">
        <title>Sphingomonas solaris sp. nov., isolated from a solar panel from Boston, Massachusetts.</title>
        <authorList>
            <person name="Tanner K."/>
            <person name="Pascual J."/>
            <person name="Mancuso C."/>
            <person name="Pereto J."/>
            <person name="Khalil A."/>
            <person name="Vilanova C."/>
        </authorList>
    </citation>
    <scope>NUCLEOTIDE SEQUENCE [LARGE SCALE GENOMIC DNA]</scope>
    <source>
        <strain evidence="3 4">R4DWN</strain>
    </source>
</reference>
<evidence type="ECO:0000259" key="2">
    <source>
        <dbReference type="Pfam" id="PF01757"/>
    </source>
</evidence>
<keyword evidence="1" id="KW-0812">Transmembrane</keyword>
<dbReference type="AlphaFoldDB" id="A0A558R0M2"/>
<sequence length="355" mass="38812">MNKVTSGYLDMWRVIAAVVVVLGHLNDWSGKGLDLFRPAAGAQGVLVFFVLSGFVISHVVTRREGDWRSYAIARGARLYSVALPALVLTFVVDALCAPLPHWILGDSVTGSPVLQYAAGVTFLTEVWGRHIQIGSNTPYWSMGYEVPFYICFGLAWFLPGRWKWLSLGAVAIFGPRIAIMGLLWLLGAGTQFACRRRWLGARAGAVLFGAAMLSWAVFQVLVHRGAIGWSNTPLYWHKLRDLPGDFFVAGLFAASILGIDAACRERAVPAALMRGVQWIAGATFTLYLMHVPIAQAFLSLVPVRLDTAAGKVALLATILLATLAIAEVTERRKQGWQRLFTRLLAPRAAAPLPVR</sequence>
<dbReference type="InterPro" id="IPR002656">
    <property type="entry name" value="Acyl_transf_3_dom"/>
</dbReference>
<keyword evidence="3" id="KW-0012">Acyltransferase</keyword>
<feature type="transmembrane region" description="Helical" evidence="1">
    <location>
        <begin position="40"/>
        <end position="60"/>
    </location>
</feature>
<evidence type="ECO:0000313" key="4">
    <source>
        <dbReference type="Proteomes" id="UP000318681"/>
    </source>
</evidence>
<dbReference type="PANTHER" id="PTHR23028">
    <property type="entry name" value="ACETYLTRANSFERASE"/>
    <property type="match status" value="1"/>
</dbReference>
<feature type="transmembrane region" description="Helical" evidence="1">
    <location>
        <begin position="81"/>
        <end position="103"/>
    </location>
</feature>
<dbReference type="GO" id="GO:0016747">
    <property type="term" value="F:acyltransferase activity, transferring groups other than amino-acyl groups"/>
    <property type="evidence" value="ECO:0007669"/>
    <property type="project" value="InterPro"/>
</dbReference>
<keyword evidence="1" id="KW-0472">Membrane</keyword>
<organism evidence="3 4">
    <name type="scientific">Alterirhizorhabdus solaris</name>
    <dbReference type="NCBI Taxonomy" id="2529389"/>
    <lineage>
        <taxon>Bacteria</taxon>
        <taxon>Pseudomonadati</taxon>
        <taxon>Pseudomonadota</taxon>
        <taxon>Alphaproteobacteria</taxon>
        <taxon>Sphingomonadales</taxon>
        <taxon>Rhizorhabdaceae</taxon>
        <taxon>Alterirhizorhabdus</taxon>
    </lineage>
</organism>
<dbReference type="RefSeq" id="WP_145152696.1">
    <property type="nucleotide sequence ID" value="NZ_VNIM01000054.1"/>
</dbReference>
<feature type="transmembrane region" description="Helical" evidence="1">
    <location>
        <begin position="242"/>
        <end position="263"/>
    </location>
</feature>